<dbReference type="AlphaFoldDB" id="A0A3D5J285"/>
<sequence length="302" mass="31837">MDPVTLALATFGVQKLRGKSTKRSFRDALIVGGIGQIGGMMNMPGMSAYGNEAMLGGAFQGGNYIGGAQAAQLGTAGQFAQTMPGKAVSGMWGKKPVMNDAGKVVEPGKGFLGWGKGAQIGAGLGLATLMEGDVDDPKPPFTEEDYKKAYAEQSAKTQGLSDSFQYTPSNIMYYGGPQTDDIYQYSQGGLASLPIQKFATGGVSYLPSKIDHDEKDTNNYVRAHGQVADGTGSGDKNEDTILAQLADGEFVSRSDAILGAGLIEGASPSSQEEMRKKGAAFFYSQQSKFKRIFDLLNASKKT</sequence>
<organism evidence="1 2">
    <name type="scientific">Zunongwangia profunda</name>
    <dbReference type="NCBI Taxonomy" id="398743"/>
    <lineage>
        <taxon>Bacteria</taxon>
        <taxon>Pseudomonadati</taxon>
        <taxon>Bacteroidota</taxon>
        <taxon>Flavobacteriia</taxon>
        <taxon>Flavobacteriales</taxon>
        <taxon>Flavobacteriaceae</taxon>
        <taxon>Zunongwangia</taxon>
    </lineage>
</organism>
<gene>
    <name evidence="1" type="ORF">DGQ38_13590</name>
</gene>
<feature type="non-terminal residue" evidence="1">
    <location>
        <position position="302"/>
    </location>
</feature>
<name>A0A3D5J285_9FLAO</name>
<evidence type="ECO:0000313" key="1">
    <source>
        <dbReference type="EMBL" id="HCV82073.1"/>
    </source>
</evidence>
<reference evidence="1 2" key="1">
    <citation type="journal article" date="2018" name="Nat. Biotechnol.">
        <title>A standardized bacterial taxonomy based on genome phylogeny substantially revises the tree of life.</title>
        <authorList>
            <person name="Parks D.H."/>
            <person name="Chuvochina M."/>
            <person name="Waite D.W."/>
            <person name="Rinke C."/>
            <person name="Skarshewski A."/>
            <person name="Chaumeil P.A."/>
            <person name="Hugenholtz P."/>
        </authorList>
    </citation>
    <scope>NUCLEOTIDE SEQUENCE [LARGE SCALE GENOMIC DNA]</scope>
    <source>
        <strain evidence="1">UBA9359</strain>
    </source>
</reference>
<dbReference type="EMBL" id="DPMF01000311">
    <property type="protein sequence ID" value="HCV82073.1"/>
    <property type="molecule type" value="Genomic_DNA"/>
</dbReference>
<protein>
    <submittedName>
        <fullName evidence="1">Uncharacterized protein</fullName>
    </submittedName>
</protein>
<dbReference type="Proteomes" id="UP000264330">
    <property type="component" value="Unassembled WGS sequence"/>
</dbReference>
<comment type="caution">
    <text evidence="1">The sequence shown here is derived from an EMBL/GenBank/DDBJ whole genome shotgun (WGS) entry which is preliminary data.</text>
</comment>
<proteinExistence type="predicted"/>
<accession>A0A3D5J285</accession>
<evidence type="ECO:0000313" key="2">
    <source>
        <dbReference type="Proteomes" id="UP000264330"/>
    </source>
</evidence>